<dbReference type="EMBL" id="ML121527">
    <property type="protein sequence ID" value="RPB29428.1"/>
    <property type="molecule type" value="Genomic_DNA"/>
</dbReference>
<evidence type="ECO:0000313" key="1">
    <source>
        <dbReference type="EMBL" id="RPB29428.1"/>
    </source>
</evidence>
<keyword evidence="2" id="KW-1185">Reference proteome</keyword>
<reference evidence="1 2" key="1">
    <citation type="journal article" date="2018" name="Nat. Ecol. Evol.">
        <title>Pezizomycetes genomes reveal the molecular basis of ectomycorrhizal truffle lifestyle.</title>
        <authorList>
            <person name="Murat C."/>
            <person name="Payen T."/>
            <person name="Noel B."/>
            <person name="Kuo A."/>
            <person name="Morin E."/>
            <person name="Chen J."/>
            <person name="Kohler A."/>
            <person name="Krizsan K."/>
            <person name="Balestrini R."/>
            <person name="Da Silva C."/>
            <person name="Montanini B."/>
            <person name="Hainaut M."/>
            <person name="Levati E."/>
            <person name="Barry K.W."/>
            <person name="Belfiori B."/>
            <person name="Cichocki N."/>
            <person name="Clum A."/>
            <person name="Dockter R.B."/>
            <person name="Fauchery L."/>
            <person name="Guy J."/>
            <person name="Iotti M."/>
            <person name="Le Tacon F."/>
            <person name="Lindquist E.A."/>
            <person name="Lipzen A."/>
            <person name="Malagnac F."/>
            <person name="Mello A."/>
            <person name="Molinier V."/>
            <person name="Miyauchi S."/>
            <person name="Poulain J."/>
            <person name="Riccioni C."/>
            <person name="Rubini A."/>
            <person name="Sitrit Y."/>
            <person name="Splivallo R."/>
            <person name="Traeger S."/>
            <person name="Wang M."/>
            <person name="Zifcakova L."/>
            <person name="Wipf D."/>
            <person name="Zambonelli A."/>
            <person name="Paolocci F."/>
            <person name="Nowrousian M."/>
            <person name="Ottonello S."/>
            <person name="Baldrian P."/>
            <person name="Spatafora J.W."/>
            <person name="Henrissat B."/>
            <person name="Nagy L.G."/>
            <person name="Aury J.M."/>
            <person name="Wincker P."/>
            <person name="Grigoriev I.V."/>
            <person name="Bonfante P."/>
            <person name="Martin F.M."/>
        </authorList>
    </citation>
    <scope>NUCLEOTIDE SEQUENCE [LARGE SCALE GENOMIC DNA]</scope>
    <source>
        <strain evidence="1 2">ATCC MYA-4762</strain>
    </source>
</reference>
<dbReference type="AlphaFoldDB" id="A0A3N4M6K5"/>
<organism evidence="1 2">
    <name type="scientific">Terfezia boudieri ATCC MYA-4762</name>
    <dbReference type="NCBI Taxonomy" id="1051890"/>
    <lineage>
        <taxon>Eukaryota</taxon>
        <taxon>Fungi</taxon>
        <taxon>Dikarya</taxon>
        <taxon>Ascomycota</taxon>
        <taxon>Pezizomycotina</taxon>
        <taxon>Pezizomycetes</taxon>
        <taxon>Pezizales</taxon>
        <taxon>Pezizaceae</taxon>
        <taxon>Terfezia</taxon>
    </lineage>
</organism>
<proteinExistence type="predicted"/>
<accession>A0A3N4M6K5</accession>
<protein>
    <submittedName>
        <fullName evidence="1">Uncharacterized protein</fullName>
    </submittedName>
</protein>
<dbReference type="Proteomes" id="UP000267821">
    <property type="component" value="Unassembled WGS sequence"/>
</dbReference>
<evidence type="ECO:0000313" key="2">
    <source>
        <dbReference type="Proteomes" id="UP000267821"/>
    </source>
</evidence>
<gene>
    <name evidence="1" type="ORF">L211DRAFT_13929</name>
</gene>
<sequence>MCGVLNQANRYCRLELRLHLNFGSPSVHEQDRFIPRSVFGWQKFKIVRLPLPPLLRESGSTSPEELYSNVLYAVPNLSACENPALPVLAPQKKISERSRTFCHSDGCLKVTGGPCTVTEPGVVSNPPGVPLYRRIPKWEPHVKVRKVVTYHISHQRECHSKMIICLMLSTP</sequence>
<dbReference type="InParanoid" id="A0A3N4M6K5"/>
<name>A0A3N4M6K5_9PEZI</name>